<protein>
    <recommendedName>
        <fullName evidence="3">DUF5007 domain-containing protein</fullName>
    </recommendedName>
</protein>
<proteinExistence type="predicted"/>
<keyword evidence="2" id="KW-1185">Reference proteome</keyword>
<reference evidence="1 2" key="1">
    <citation type="submission" date="2014-10" db="EMBL/GenBank/DDBJ databases">
        <title>Pedobacter Kyungheensis.</title>
        <authorList>
            <person name="Anderson B.M."/>
            <person name="Newman J.D."/>
        </authorList>
    </citation>
    <scope>NUCLEOTIDE SEQUENCE [LARGE SCALE GENOMIC DNA]</scope>
    <source>
        <strain evidence="1 2">KACC 16221</strain>
    </source>
</reference>
<dbReference type="EMBL" id="JSYN01000001">
    <property type="protein sequence ID" value="KIA96937.1"/>
    <property type="molecule type" value="Genomic_DNA"/>
</dbReference>
<evidence type="ECO:0008006" key="3">
    <source>
        <dbReference type="Google" id="ProtNLM"/>
    </source>
</evidence>
<dbReference type="Proteomes" id="UP000031246">
    <property type="component" value="Unassembled WGS sequence"/>
</dbReference>
<dbReference type="OrthoDB" id="628330at2"/>
<dbReference type="AlphaFoldDB" id="A0A0C1FVD3"/>
<gene>
    <name evidence="1" type="ORF">OC25_00575</name>
</gene>
<name>A0A0C1FVD3_9SPHI</name>
<dbReference type="PROSITE" id="PS51257">
    <property type="entry name" value="PROKAR_LIPOPROTEIN"/>
    <property type="match status" value="1"/>
</dbReference>
<evidence type="ECO:0000313" key="1">
    <source>
        <dbReference type="EMBL" id="KIA96937.1"/>
    </source>
</evidence>
<organism evidence="1 2">
    <name type="scientific">Pedobacter kyungheensis</name>
    <dbReference type="NCBI Taxonomy" id="1069985"/>
    <lineage>
        <taxon>Bacteria</taxon>
        <taxon>Pseudomonadati</taxon>
        <taxon>Bacteroidota</taxon>
        <taxon>Sphingobacteriia</taxon>
        <taxon>Sphingobacteriales</taxon>
        <taxon>Sphingobacteriaceae</taxon>
        <taxon>Pedobacter</taxon>
    </lineage>
</organism>
<comment type="caution">
    <text evidence="1">The sequence shown here is derived from an EMBL/GenBank/DDBJ whole genome shotgun (WGS) entry which is preliminary data.</text>
</comment>
<accession>A0A0C1FVD3</accession>
<sequence>MKMKYILGFMMLVSVVACKKIEKGFQSDGIRYKDNNLFAKRGLILYQSDRINADGSTPPYTFKMLNLRKEDGSPAPAEFTTTYDIVVFKDGMAFNAETDTTVALLNKKRETQKRLPMYFNESSGQLTFNKASANLPLGKYVFDVEMTNVTGTKLYPKLATINVVDPLPEDLFVITDNVSNAFNDATGAATPMRNPTITCTKISNTGARAILKMVDKNGRTFNPKAGEIIARGDRPIFENYAKFNPVIKTDTAMICDFEVAPFPLTKYVTPTTDWGFLMYYRIPSQFVTIDNFPASLGTFSVNPRWSWQLKLEGTYVIQVKFSDVTKK</sequence>
<evidence type="ECO:0000313" key="2">
    <source>
        <dbReference type="Proteomes" id="UP000031246"/>
    </source>
</evidence>